<dbReference type="AlphaFoldDB" id="A0A1I7XM39"/>
<dbReference type="GO" id="GO:0006508">
    <property type="term" value="P:proteolysis"/>
    <property type="evidence" value="ECO:0007669"/>
    <property type="project" value="TreeGrafter"/>
</dbReference>
<dbReference type="PANTHER" id="PTHR11533:SF299">
    <property type="entry name" value="AMINOPEPTIDASE"/>
    <property type="match status" value="1"/>
</dbReference>
<reference evidence="3" key="1">
    <citation type="submission" date="2016-11" db="UniProtKB">
        <authorList>
            <consortium name="WormBaseParasite"/>
        </authorList>
    </citation>
    <scope>IDENTIFICATION</scope>
</reference>
<dbReference type="GO" id="GO:0043171">
    <property type="term" value="P:peptide catabolic process"/>
    <property type="evidence" value="ECO:0007669"/>
    <property type="project" value="TreeGrafter"/>
</dbReference>
<evidence type="ECO:0000313" key="2">
    <source>
        <dbReference type="Proteomes" id="UP000095283"/>
    </source>
</evidence>
<keyword evidence="2" id="KW-1185">Reference proteome</keyword>
<organism evidence="2 3">
    <name type="scientific">Heterorhabditis bacteriophora</name>
    <name type="common">Entomopathogenic nematode worm</name>
    <dbReference type="NCBI Taxonomy" id="37862"/>
    <lineage>
        <taxon>Eukaryota</taxon>
        <taxon>Metazoa</taxon>
        <taxon>Ecdysozoa</taxon>
        <taxon>Nematoda</taxon>
        <taxon>Chromadorea</taxon>
        <taxon>Rhabditida</taxon>
        <taxon>Rhabditina</taxon>
        <taxon>Rhabditomorpha</taxon>
        <taxon>Strongyloidea</taxon>
        <taxon>Heterorhabditidae</taxon>
        <taxon>Heterorhabditis</taxon>
    </lineage>
</organism>
<dbReference type="GO" id="GO:0008270">
    <property type="term" value="F:zinc ion binding"/>
    <property type="evidence" value="ECO:0007669"/>
    <property type="project" value="TreeGrafter"/>
</dbReference>
<sequence length="212" mass="24432">MNRRVLVHSTGQDIENIRIQDEQAKEVPIFEVSQSHPQILEVETAEDLIVHKNYTLYIEFSGRIDNPRMSGIFSTPYIHENEKRWKTSTHLQTQEARSLFPCIDTPEAKAYFETNITHPSGTQALFNTIETSVDDNGDVIDCSKYLLYSEWTTTSFERTSVMSTYLFALAVSSMPYKETHTRNGVRVRPNTIREYSSAQRRDHVGTATLYGW</sequence>
<dbReference type="Gene3D" id="2.60.40.1730">
    <property type="entry name" value="tricorn interacting facor f3 domain"/>
    <property type="match status" value="1"/>
</dbReference>
<dbReference type="GO" id="GO:0016020">
    <property type="term" value="C:membrane"/>
    <property type="evidence" value="ECO:0007669"/>
    <property type="project" value="TreeGrafter"/>
</dbReference>
<dbReference type="GO" id="GO:0042277">
    <property type="term" value="F:peptide binding"/>
    <property type="evidence" value="ECO:0007669"/>
    <property type="project" value="TreeGrafter"/>
</dbReference>
<dbReference type="Proteomes" id="UP000095283">
    <property type="component" value="Unplaced"/>
</dbReference>
<dbReference type="GO" id="GO:0005615">
    <property type="term" value="C:extracellular space"/>
    <property type="evidence" value="ECO:0007669"/>
    <property type="project" value="TreeGrafter"/>
</dbReference>
<protein>
    <submittedName>
        <fullName evidence="3">Peptidase_M1_N domain-containing protein</fullName>
    </submittedName>
</protein>
<dbReference type="InterPro" id="IPR050344">
    <property type="entry name" value="Peptidase_M1_aminopeptidases"/>
</dbReference>
<dbReference type="InterPro" id="IPR045357">
    <property type="entry name" value="Aminopeptidase_N-like_N"/>
</dbReference>
<evidence type="ECO:0000259" key="1">
    <source>
        <dbReference type="Pfam" id="PF17900"/>
    </source>
</evidence>
<dbReference type="GO" id="GO:0005737">
    <property type="term" value="C:cytoplasm"/>
    <property type="evidence" value="ECO:0007669"/>
    <property type="project" value="TreeGrafter"/>
</dbReference>
<evidence type="ECO:0000313" key="3">
    <source>
        <dbReference type="WBParaSite" id="Hba_18592"/>
    </source>
</evidence>
<name>A0A1I7XM39_HETBA</name>
<dbReference type="WBParaSite" id="Hba_18592">
    <property type="protein sequence ID" value="Hba_18592"/>
    <property type="gene ID" value="Hba_18592"/>
</dbReference>
<dbReference type="PANTHER" id="PTHR11533">
    <property type="entry name" value="PROTEASE M1 ZINC METALLOPROTEASE"/>
    <property type="match status" value="1"/>
</dbReference>
<dbReference type="Pfam" id="PF17900">
    <property type="entry name" value="Peptidase_M1_N"/>
    <property type="match status" value="1"/>
</dbReference>
<dbReference type="GO" id="GO:0070006">
    <property type="term" value="F:metalloaminopeptidase activity"/>
    <property type="evidence" value="ECO:0007669"/>
    <property type="project" value="TreeGrafter"/>
</dbReference>
<dbReference type="SUPFAM" id="SSF63737">
    <property type="entry name" value="Leukotriene A4 hydrolase N-terminal domain"/>
    <property type="match status" value="1"/>
</dbReference>
<feature type="domain" description="Aminopeptidase N-like N-terminal" evidence="1">
    <location>
        <begin position="4"/>
        <end position="166"/>
    </location>
</feature>
<dbReference type="InterPro" id="IPR042097">
    <property type="entry name" value="Aminopeptidase_N-like_N_sf"/>
</dbReference>
<proteinExistence type="predicted"/>
<accession>A0A1I7XM39</accession>